<evidence type="ECO:0000313" key="6">
    <source>
        <dbReference type="EMBL" id="ETS63501.1"/>
    </source>
</evidence>
<dbReference type="PANTHER" id="PTHR31308">
    <property type="match status" value="1"/>
</dbReference>
<dbReference type="GO" id="GO:0050295">
    <property type="term" value="F:steryl-beta-glucosidase activity"/>
    <property type="evidence" value="ECO:0007669"/>
    <property type="project" value="TreeGrafter"/>
</dbReference>
<name>W3VRS7_MOEAP</name>
<dbReference type="FunFam" id="3.20.20.80:FF:000122">
    <property type="entry name" value="Glycoside hydrolase"/>
    <property type="match status" value="1"/>
</dbReference>
<dbReference type="Gene3D" id="3.20.20.80">
    <property type="entry name" value="Glycosidases"/>
    <property type="match status" value="2"/>
</dbReference>
<organism evidence="6 7">
    <name type="scientific">Moesziomyces aphidis</name>
    <name type="common">Pseudozyma aphidis</name>
    <dbReference type="NCBI Taxonomy" id="84754"/>
    <lineage>
        <taxon>Eukaryota</taxon>
        <taxon>Fungi</taxon>
        <taxon>Dikarya</taxon>
        <taxon>Basidiomycota</taxon>
        <taxon>Ustilaginomycotina</taxon>
        <taxon>Ustilaginomycetes</taxon>
        <taxon>Ustilaginales</taxon>
        <taxon>Ustilaginaceae</taxon>
        <taxon>Moesziomyces</taxon>
    </lineage>
</organism>
<feature type="compositionally biased region" description="Low complexity" evidence="4">
    <location>
        <begin position="663"/>
        <end position="690"/>
    </location>
</feature>
<proteinExistence type="inferred from homology"/>
<dbReference type="InterPro" id="IPR041036">
    <property type="entry name" value="GH5_C"/>
</dbReference>
<comment type="caution">
    <text evidence="6">The sequence shown here is derived from an EMBL/GenBank/DDBJ whole genome shotgun (WGS) entry which is preliminary data.</text>
</comment>
<feature type="domain" description="Glycoside hydrolase family 5 C-terminal" evidence="5">
    <location>
        <begin position="719"/>
        <end position="779"/>
    </location>
</feature>
<gene>
    <name evidence="6" type="ORF">PaG_01792</name>
</gene>
<evidence type="ECO:0000256" key="1">
    <source>
        <dbReference type="ARBA" id="ARBA00005641"/>
    </source>
</evidence>
<dbReference type="EMBL" id="AWNI01000008">
    <property type="protein sequence ID" value="ETS63501.1"/>
    <property type="molecule type" value="Genomic_DNA"/>
</dbReference>
<keyword evidence="7" id="KW-1185">Reference proteome</keyword>
<dbReference type="InterPro" id="IPR052066">
    <property type="entry name" value="Glycosphingolipid_Hydrolases"/>
</dbReference>
<sequence>MRRVGRLRWTARAPPLEGPNGQTKAASHDSYTSLELPPPHHHPASPFAMPPSLTHSPVTGDEVPDYYIHASDAFFRDTKGRALLLRGVNLSGQNKSPIGQPSQKLDGFWESAESGGESFVGQPLNLHDGSADVHLARLRSCGFNCLRYVFTWEAIEHSGPGKYDTDFLDYTVHVLRKVKQYGFRVFMDPHQDLFSRFTGGSGAPYWALVACGMNPRNFTATQAAFIQAEWPNAADPDPSSFPDMLWATNYTRLAAATLSVLFFAGKHFAPRCIIDGQNIQDWLQSHFLNACKQLLDRIVDAGDLVDQCVIGWDSVNEPNQTYISLPSISSIPKHWQLKKGPVPTPIQSFRLGAGQAQTLENWTFGAMGPKRSGSVTVDPNGTLAWLTEEEDRTQGGSRWGWKRHDAWPLGQCLWAAHGVWDEATGEVLNDAYFQFYQGPAGERTAEFAEDYWLPHYRQYAALIRSTHREAIMFIQPPVFEPPPKSISQDDLQHRACLSGHFYDGLTLITKHWNWFNADAVGLLRGKYPGVLFAIRVGNKAIRQCIRDQLGYLRQDCLDGLGQYPSLIGEIGIPYDLDNKKSYFGDNKGRGVGDYTAQTAALDASLNACDGKNLLSYTVWTYCPNNTHEWGDDWNGEDLSLWSRNDVKSADPDDTIATPRSRKSSSASSSQSATKPMASLTSLSSSSRSSTNLPELVPGDGEYNAPSLLNGLRAASAFCRPFPVATVGTPASIEFDMKSSQFEYVVDVTAAELQHGLPTEIYLPFLHYGAHDVAAAASGDRGNRRKSSGAASDKWARKQERKLRSADSLSSSRSSITDSPSADDASSSSASTVLADSTELSASSTPASSDLLAIDVEVSAGTWTVQGQYLHWYMTNAEAIADDASSPADGVFRHSIKIKRSGGPVRLDRSGSAWDILTSCGIL</sequence>
<comment type="similarity">
    <text evidence="1">Belongs to the glycosyl hydrolase 5 (cellulase A) family.</text>
</comment>
<evidence type="ECO:0000256" key="4">
    <source>
        <dbReference type="SAM" id="MobiDB-lite"/>
    </source>
</evidence>
<evidence type="ECO:0000259" key="5">
    <source>
        <dbReference type="Pfam" id="PF18564"/>
    </source>
</evidence>
<feature type="compositionally biased region" description="Low complexity" evidence="4">
    <location>
        <begin position="805"/>
        <end position="829"/>
    </location>
</feature>
<reference evidence="6 7" key="1">
    <citation type="journal article" date="2014" name="Genome Announc.">
        <title>Genome sequence of the basidiomycetous fungus Pseudozyma aphidis DSM70725, an efficient producer of biosurfactant mannosylerythritol lipids.</title>
        <authorList>
            <person name="Lorenz S."/>
            <person name="Guenther M."/>
            <person name="Grumaz C."/>
            <person name="Rupp S."/>
            <person name="Zibek S."/>
            <person name="Sohn K."/>
        </authorList>
    </citation>
    <scope>NUCLEOTIDE SEQUENCE [LARGE SCALE GENOMIC DNA]</scope>
    <source>
        <strain evidence="7">ATCC 32657 / CBS 517.83 / DSM 70725 / JCM 10318 / NBRC 10182 / NRRL Y-7954 / St-0401</strain>
    </source>
</reference>
<dbReference type="Proteomes" id="UP000019462">
    <property type="component" value="Unassembled WGS sequence"/>
</dbReference>
<evidence type="ECO:0000313" key="7">
    <source>
        <dbReference type="Proteomes" id="UP000019462"/>
    </source>
</evidence>
<dbReference type="GO" id="GO:1904462">
    <property type="term" value="P:ergosteryl 3-beta-D-glucoside catabolic process"/>
    <property type="evidence" value="ECO:0007669"/>
    <property type="project" value="TreeGrafter"/>
</dbReference>
<feature type="compositionally biased region" description="Polar residues" evidence="4">
    <location>
        <begin position="20"/>
        <end position="33"/>
    </location>
</feature>
<feature type="compositionally biased region" description="Basic and acidic residues" evidence="4">
    <location>
        <begin position="793"/>
        <end position="804"/>
    </location>
</feature>
<keyword evidence="3" id="KW-0326">Glycosidase</keyword>
<dbReference type="InterPro" id="IPR013780">
    <property type="entry name" value="Glyco_hydro_b"/>
</dbReference>
<dbReference type="SUPFAM" id="SSF51445">
    <property type="entry name" value="(Trans)glycosidases"/>
    <property type="match status" value="1"/>
</dbReference>
<dbReference type="InterPro" id="IPR017853">
    <property type="entry name" value="GH"/>
</dbReference>
<dbReference type="Gene3D" id="2.60.40.1180">
    <property type="entry name" value="Golgi alpha-mannosidase II"/>
    <property type="match status" value="1"/>
</dbReference>
<accession>W3VRS7</accession>
<feature type="region of interest" description="Disordered" evidence="4">
    <location>
        <begin position="1"/>
        <end position="49"/>
    </location>
</feature>
<dbReference type="HOGENOM" id="CLU_009024_0_0_1"/>
<evidence type="ECO:0000256" key="2">
    <source>
        <dbReference type="ARBA" id="ARBA00022801"/>
    </source>
</evidence>
<feature type="region of interest" description="Disordered" evidence="4">
    <location>
        <begin position="775"/>
        <end position="829"/>
    </location>
</feature>
<feature type="region of interest" description="Disordered" evidence="4">
    <location>
        <begin position="644"/>
        <end position="698"/>
    </location>
</feature>
<dbReference type="Pfam" id="PF18564">
    <property type="entry name" value="Glyco_hydro_5_C"/>
    <property type="match status" value="1"/>
</dbReference>
<dbReference type="AlphaFoldDB" id="W3VRS7"/>
<keyword evidence="2 6" id="KW-0378">Hydrolase</keyword>
<evidence type="ECO:0000256" key="3">
    <source>
        <dbReference type="ARBA" id="ARBA00023295"/>
    </source>
</evidence>
<dbReference type="OrthoDB" id="9971853at2759"/>
<protein>
    <submittedName>
        <fullName evidence="6">Cellulase like glycosyl hydrolase</fullName>
    </submittedName>
</protein>
<dbReference type="PANTHER" id="PTHR31308:SF6">
    <property type="entry name" value="GLYCOSIDE HYDROLASE FAMILY 5 C-TERMINAL DOMAIN-CONTAINING PROTEIN"/>
    <property type="match status" value="1"/>
</dbReference>